<dbReference type="SUPFAM" id="SSF55874">
    <property type="entry name" value="ATPase domain of HSP90 chaperone/DNA topoisomerase II/histidine kinase"/>
    <property type="match status" value="1"/>
</dbReference>
<dbReference type="InterPro" id="IPR014721">
    <property type="entry name" value="Ribsml_uS5_D2-typ_fold_subgr"/>
</dbReference>
<dbReference type="PANTHER" id="PTHR10073">
    <property type="entry name" value="DNA MISMATCH REPAIR PROTEIN MLH, PMS, MUTL"/>
    <property type="match status" value="1"/>
</dbReference>
<comment type="function">
    <text evidence="4">This protein is involved in the repair of mismatches in DNA. It is required for dam-dependent methyl-directed DNA mismatch repair. May act as a 'molecular matchmaker', a protein that promotes the formation of a stable complex between two or more DNA-binding proteins in an ATP-dependent manner without itself being part of a final effector complex.</text>
</comment>
<sequence>MKRINLLSEDTSNKIAAGEVVERPSSVVKEIVENCIDAEAKNITISIEDGGQKSILVKDDGIGIHKEDIKLAFMPHATSKISAIDDIYNITTLGFRGEALPSIASISKVNLKSRTEDNIEGTEIILEGGNVVSFKETGCSKGTTIEVKDLFYNVPARQKFLKSTQREGAIISDLMMRMALSHDNINFKYINNGRQVFNTSGNGDLLECIRTLYGKEVFKNVTMFEGHSDVATVYGYIGNQEISRGSRNRQSIFINKRLIKSKLITTAVENAFKSFLTINKYPFFVLFLEIYPELIDVNVHPSKAEIKFKDDRFIFKFIFDSVHHALRESLKDSFQITFDNEEDKNNSPFIDKNNDEKPKEDLNENKKFLVQSFDLETMSNVAKEEELLNKILEQKKNENLDHVPNRNEVKVTNDLAYKEQFEENNKNIDFSIENKFKEPKAMESQDNYKVENMMPIKLKEAKFPELRIIGQFDNTYILAEAFSTLYLIDQHAAHEKILFEKYMKEISEKDVVSQILAIPVIKELTPKDFCAYEENKEIFKDAGFNIEYFGENTINIREIPLLLGELDPNNLFVDMIEDLKNMGEGNTTKVRYNKIATLACKAAVKAKNNLTLEEMRYLLDELRFIDEPFTCPHGRPTILKYTLKEIEKKFKRIQ</sequence>
<comment type="caution">
    <text evidence="7">The sequence shown here is derived from an EMBL/GenBank/DDBJ whole genome shotgun (WGS) entry which is preliminary data.</text>
</comment>
<dbReference type="InterPro" id="IPR020667">
    <property type="entry name" value="DNA_mismatch_repair_MutL"/>
</dbReference>
<keyword evidence="3 4" id="KW-0234">DNA repair</keyword>
<dbReference type="InterPro" id="IPR002099">
    <property type="entry name" value="MutL/Mlh/PMS"/>
</dbReference>
<evidence type="ECO:0000259" key="6">
    <source>
        <dbReference type="SMART" id="SM01340"/>
    </source>
</evidence>
<accession>A0ABU0JXI4</accession>
<dbReference type="InterPro" id="IPR013507">
    <property type="entry name" value="DNA_mismatch_S5_2-like"/>
</dbReference>
<feature type="domain" description="MutL C-terminal dimerisation" evidence="5">
    <location>
        <begin position="468"/>
        <end position="610"/>
    </location>
</feature>
<dbReference type="InterPro" id="IPR020568">
    <property type="entry name" value="Ribosomal_Su5_D2-typ_SF"/>
</dbReference>
<gene>
    <name evidence="4" type="primary">mutL</name>
    <name evidence="7" type="ORF">QOZ93_002360</name>
</gene>
<organism evidence="7 8">
    <name type="scientific">Hathewaya limosa</name>
    <name type="common">Clostridium limosum</name>
    <dbReference type="NCBI Taxonomy" id="1536"/>
    <lineage>
        <taxon>Bacteria</taxon>
        <taxon>Bacillati</taxon>
        <taxon>Bacillota</taxon>
        <taxon>Clostridia</taxon>
        <taxon>Eubacteriales</taxon>
        <taxon>Clostridiaceae</taxon>
        <taxon>Hathewaya</taxon>
    </lineage>
</organism>
<dbReference type="InterPro" id="IPR042121">
    <property type="entry name" value="MutL_C_regsub"/>
</dbReference>
<dbReference type="Gene3D" id="3.30.565.10">
    <property type="entry name" value="Histidine kinase-like ATPase, C-terminal domain"/>
    <property type="match status" value="1"/>
</dbReference>
<dbReference type="NCBIfam" id="TIGR00585">
    <property type="entry name" value="mutl"/>
    <property type="match status" value="1"/>
</dbReference>
<dbReference type="InterPro" id="IPR038973">
    <property type="entry name" value="MutL/Mlh/Pms-like"/>
</dbReference>
<reference evidence="7 8" key="1">
    <citation type="submission" date="2023-07" db="EMBL/GenBank/DDBJ databases">
        <title>Genomic Encyclopedia of Type Strains, Phase IV (KMG-IV): sequencing the most valuable type-strain genomes for metagenomic binning, comparative biology and taxonomic classification.</title>
        <authorList>
            <person name="Goeker M."/>
        </authorList>
    </citation>
    <scope>NUCLEOTIDE SEQUENCE [LARGE SCALE GENOMIC DNA]</scope>
    <source>
        <strain evidence="7 8">DSM 1400</strain>
    </source>
</reference>
<dbReference type="InterPro" id="IPR037198">
    <property type="entry name" value="MutL_C_sf"/>
</dbReference>
<dbReference type="EMBL" id="JAUSWN010000023">
    <property type="protein sequence ID" value="MDQ0480612.1"/>
    <property type="molecule type" value="Genomic_DNA"/>
</dbReference>
<evidence type="ECO:0000259" key="5">
    <source>
        <dbReference type="SMART" id="SM00853"/>
    </source>
</evidence>
<dbReference type="InterPro" id="IPR042120">
    <property type="entry name" value="MutL_C_dimsub"/>
</dbReference>
<dbReference type="SUPFAM" id="SSF118116">
    <property type="entry name" value="DNA mismatch repair protein MutL"/>
    <property type="match status" value="1"/>
</dbReference>
<dbReference type="Proteomes" id="UP001224418">
    <property type="component" value="Unassembled WGS sequence"/>
</dbReference>
<feature type="domain" description="DNA mismatch repair protein S5" evidence="6">
    <location>
        <begin position="209"/>
        <end position="327"/>
    </location>
</feature>
<dbReference type="Pfam" id="PF08676">
    <property type="entry name" value="MutL_C"/>
    <property type="match status" value="1"/>
</dbReference>
<dbReference type="Gene3D" id="3.30.1540.20">
    <property type="entry name" value="MutL, C-terminal domain, dimerisation subdomain"/>
    <property type="match status" value="1"/>
</dbReference>
<name>A0ABU0JXI4_HATLI</name>
<dbReference type="InterPro" id="IPR014790">
    <property type="entry name" value="MutL_C"/>
</dbReference>
<comment type="similarity">
    <text evidence="1 4">Belongs to the DNA mismatch repair MutL/HexB family.</text>
</comment>
<evidence type="ECO:0000313" key="8">
    <source>
        <dbReference type="Proteomes" id="UP001224418"/>
    </source>
</evidence>
<keyword evidence="8" id="KW-1185">Reference proteome</keyword>
<protein>
    <recommendedName>
        <fullName evidence="4">DNA mismatch repair protein MutL</fullName>
    </recommendedName>
</protein>
<evidence type="ECO:0000313" key="7">
    <source>
        <dbReference type="EMBL" id="MDQ0480612.1"/>
    </source>
</evidence>
<proteinExistence type="inferred from homology"/>
<dbReference type="Pfam" id="PF13589">
    <property type="entry name" value="HATPase_c_3"/>
    <property type="match status" value="1"/>
</dbReference>
<dbReference type="SMART" id="SM00853">
    <property type="entry name" value="MutL_C"/>
    <property type="match status" value="1"/>
</dbReference>
<evidence type="ECO:0000256" key="1">
    <source>
        <dbReference type="ARBA" id="ARBA00006082"/>
    </source>
</evidence>
<evidence type="ECO:0000256" key="4">
    <source>
        <dbReference type="HAMAP-Rule" id="MF_00149"/>
    </source>
</evidence>
<dbReference type="Pfam" id="PF01119">
    <property type="entry name" value="DNA_mis_repair"/>
    <property type="match status" value="1"/>
</dbReference>
<dbReference type="InterPro" id="IPR014762">
    <property type="entry name" value="DNA_mismatch_repair_CS"/>
</dbReference>
<dbReference type="RefSeq" id="WP_307356682.1">
    <property type="nucleotide sequence ID" value="NZ_BAAACJ010000004.1"/>
</dbReference>
<dbReference type="SUPFAM" id="SSF54211">
    <property type="entry name" value="Ribosomal protein S5 domain 2-like"/>
    <property type="match status" value="1"/>
</dbReference>
<dbReference type="SMART" id="SM01340">
    <property type="entry name" value="DNA_mis_repair"/>
    <property type="match status" value="1"/>
</dbReference>
<dbReference type="PROSITE" id="PS00058">
    <property type="entry name" value="DNA_MISMATCH_REPAIR_1"/>
    <property type="match status" value="1"/>
</dbReference>
<keyword evidence="2 4" id="KW-0227">DNA damage</keyword>
<dbReference type="InterPro" id="IPR036890">
    <property type="entry name" value="HATPase_C_sf"/>
</dbReference>
<dbReference type="PANTHER" id="PTHR10073:SF12">
    <property type="entry name" value="DNA MISMATCH REPAIR PROTEIN MLH1"/>
    <property type="match status" value="1"/>
</dbReference>
<evidence type="ECO:0000256" key="2">
    <source>
        <dbReference type="ARBA" id="ARBA00022763"/>
    </source>
</evidence>
<evidence type="ECO:0000256" key="3">
    <source>
        <dbReference type="ARBA" id="ARBA00023204"/>
    </source>
</evidence>
<dbReference type="CDD" id="cd00782">
    <property type="entry name" value="MutL_Trans"/>
    <property type="match status" value="1"/>
</dbReference>
<dbReference type="Gene3D" id="3.30.1370.100">
    <property type="entry name" value="MutL, C-terminal domain, regulatory subdomain"/>
    <property type="match status" value="1"/>
</dbReference>
<dbReference type="Gene3D" id="3.30.230.10">
    <property type="match status" value="1"/>
</dbReference>
<dbReference type="CDD" id="cd16926">
    <property type="entry name" value="HATPase_MutL-MLH-PMS-like"/>
    <property type="match status" value="1"/>
</dbReference>
<dbReference type="HAMAP" id="MF_00149">
    <property type="entry name" value="DNA_mis_repair"/>
    <property type="match status" value="1"/>
</dbReference>